<dbReference type="Pfam" id="PF11533">
    <property type="entry name" value="AtzH-like"/>
    <property type="match status" value="1"/>
</dbReference>
<dbReference type="Gene3D" id="3.10.450.50">
    <property type="match status" value="1"/>
</dbReference>
<protein>
    <recommendedName>
        <fullName evidence="1">Amidase domain-containing protein</fullName>
    </recommendedName>
</protein>
<dbReference type="Proteomes" id="UP001144396">
    <property type="component" value="Unassembled WGS sequence"/>
</dbReference>
<organism evidence="2 3">
    <name type="scientific">Agromyces rhizosphaerae</name>
    <dbReference type="NCBI Taxonomy" id="88374"/>
    <lineage>
        <taxon>Bacteria</taxon>
        <taxon>Bacillati</taxon>
        <taxon>Actinomycetota</taxon>
        <taxon>Actinomycetes</taxon>
        <taxon>Micrococcales</taxon>
        <taxon>Microbacteriaceae</taxon>
        <taxon>Agromyces</taxon>
    </lineage>
</organism>
<evidence type="ECO:0000259" key="1">
    <source>
        <dbReference type="Pfam" id="PF01425"/>
    </source>
</evidence>
<comment type="caution">
    <text evidence="2">The sequence shown here is derived from an EMBL/GenBank/DDBJ whole genome shotgun (WGS) entry which is preliminary data.</text>
</comment>
<evidence type="ECO:0000313" key="3">
    <source>
        <dbReference type="Proteomes" id="UP001144396"/>
    </source>
</evidence>
<dbReference type="InterPro" id="IPR036928">
    <property type="entry name" value="AS_sf"/>
</dbReference>
<accession>A0A9W6CXH5</accession>
<dbReference type="Pfam" id="PF01425">
    <property type="entry name" value="Amidase"/>
    <property type="match status" value="1"/>
</dbReference>
<dbReference type="RefSeq" id="WP_281885249.1">
    <property type="nucleotide sequence ID" value="NZ_BSDP01000001.1"/>
</dbReference>
<reference evidence="2" key="1">
    <citation type="submission" date="2022-12" db="EMBL/GenBank/DDBJ databases">
        <title>Reference genome sequencing for broad-spectrum identification of bacterial and archaeal isolates by mass spectrometry.</title>
        <authorList>
            <person name="Sekiguchi Y."/>
            <person name="Tourlousse D.M."/>
        </authorList>
    </citation>
    <scope>NUCLEOTIDE SEQUENCE</scope>
    <source>
        <strain evidence="2">14</strain>
    </source>
</reference>
<gene>
    <name evidence="2" type="ORF">ARHIZOSPH14_23770</name>
</gene>
<dbReference type="SUPFAM" id="SSF75304">
    <property type="entry name" value="Amidase signature (AS) enzymes"/>
    <property type="match status" value="1"/>
</dbReference>
<name>A0A9W6CXH5_9MICO</name>
<dbReference type="PANTHER" id="PTHR46310:SF7">
    <property type="entry name" value="AMIDASE 1"/>
    <property type="match status" value="1"/>
</dbReference>
<evidence type="ECO:0000313" key="2">
    <source>
        <dbReference type="EMBL" id="GLI28135.1"/>
    </source>
</evidence>
<proteinExistence type="predicted"/>
<dbReference type="InterPro" id="IPR032710">
    <property type="entry name" value="NTF2-like_dom_sf"/>
</dbReference>
<sequence length="529" mass="53312">MAESGGVPVHVAGGGPAPEGLVEAALGYEAALMADDLDALRDWFEPGDETVRADASGLLVGRDAITRFRGRRGGAASRRVSGLRVLPVAEGVAHVVVENAPAAGGRGVVSQLWRRAEGGWRIAAAHVTAPAPALDRRTWRVVGDPLLPAGGSGALDGRTVAVKDVFAVAGHPIGAGIPGYLAEAPVEARSAAAVEALRAAGASIRGIARTDQFAYSIAGRNPAYGTPPNPAVPGAISGGSTSGPAAAVALGQADLGLGTDTAGSIRVPASYQGLWGIRTTHGAVDREGVLPLAPRFDTVGWLTRDRETLEAAARASLPAASAAATGEPALVIAPALLHGLGPGVREVFEHGAAALRAAGADVRELDAPALASDALDELFAAFRTAQAAEAWRAHGEWITAHPGELADDVAARFAWASEVTPEREAAAIVALAAARTAIDAALGEALLLLPSAASVAPAFDAEGADIEAVRQATLRMTAVAGATGRPALSIPGLELDGAPLGTCVVGPRGGDLDLIARAGGWHEALAQRD</sequence>
<dbReference type="InterPro" id="IPR024507">
    <property type="entry name" value="AtzH-like"/>
</dbReference>
<dbReference type="Gene3D" id="3.90.1300.10">
    <property type="entry name" value="Amidase signature (AS) domain"/>
    <property type="match status" value="1"/>
</dbReference>
<dbReference type="AlphaFoldDB" id="A0A9W6CXH5"/>
<dbReference type="EMBL" id="BSDP01000001">
    <property type="protein sequence ID" value="GLI28135.1"/>
    <property type="molecule type" value="Genomic_DNA"/>
</dbReference>
<dbReference type="InterPro" id="IPR023631">
    <property type="entry name" value="Amidase_dom"/>
</dbReference>
<dbReference type="SUPFAM" id="SSF54427">
    <property type="entry name" value="NTF2-like"/>
    <property type="match status" value="1"/>
</dbReference>
<dbReference type="PANTHER" id="PTHR46310">
    <property type="entry name" value="AMIDASE 1"/>
    <property type="match status" value="1"/>
</dbReference>
<keyword evidence="3" id="KW-1185">Reference proteome</keyword>
<feature type="domain" description="Amidase" evidence="1">
    <location>
        <begin position="152"/>
        <end position="512"/>
    </location>
</feature>